<evidence type="ECO:0008006" key="4">
    <source>
        <dbReference type="Google" id="ProtNLM"/>
    </source>
</evidence>
<dbReference type="PANTHER" id="PTHR32387:SF0">
    <property type="entry name" value="PROTEIN NO VEIN"/>
    <property type="match status" value="1"/>
</dbReference>
<gene>
    <name evidence="2" type="ORF">SAPIO_CDS7048</name>
</gene>
<dbReference type="SUPFAM" id="SSF55874">
    <property type="entry name" value="ATPase domain of HSP90 chaperone/DNA topoisomerase II/histidine kinase"/>
    <property type="match status" value="1"/>
</dbReference>
<dbReference type="HOGENOM" id="CLU_000570_3_0_1"/>
<feature type="compositionally biased region" description="Polar residues" evidence="1">
    <location>
        <begin position="1359"/>
        <end position="1391"/>
    </location>
</feature>
<name>A0A084G105_PSEDA</name>
<comment type="caution">
    <text evidence="2">The sequence shown here is derived from an EMBL/GenBank/DDBJ whole genome shotgun (WGS) entry which is preliminary data.</text>
</comment>
<dbReference type="PANTHER" id="PTHR32387">
    <property type="entry name" value="WU:FJ29H11"/>
    <property type="match status" value="1"/>
</dbReference>
<dbReference type="RefSeq" id="XP_016640816.1">
    <property type="nucleotide sequence ID" value="XM_016788989.1"/>
</dbReference>
<organism evidence="2 3">
    <name type="scientific">Pseudallescheria apiosperma</name>
    <name type="common">Scedosporium apiospermum</name>
    <dbReference type="NCBI Taxonomy" id="563466"/>
    <lineage>
        <taxon>Eukaryota</taxon>
        <taxon>Fungi</taxon>
        <taxon>Dikarya</taxon>
        <taxon>Ascomycota</taxon>
        <taxon>Pezizomycotina</taxon>
        <taxon>Sordariomycetes</taxon>
        <taxon>Hypocreomycetidae</taxon>
        <taxon>Microascales</taxon>
        <taxon>Microascaceae</taxon>
        <taxon>Scedosporium</taxon>
    </lineage>
</organism>
<evidence type="ECO:0000256" key="1">
    <source>
        <dbReference type="SAM" id="MobiDB-lite"/>
    </source>
</evidence>
<dbReference type="InterPro" id="IPR036890">
    <property type="entry name" value="HATPase_C_sf"/>
</dbReference>
<dbReference type="GeneID" id="27726120"/>
<dbReference type="EMBL" id="JOWA01000110">
    <property type="protein sequence ID" value="KEZ41017.1"/>
    <property type="molecule type" value="Genomic_DNA"/>
</dbReference>
<dbReference type="OrthoDB" id="1262810at2759"/>
<dbReference type="Proteomes" id="UP000028545">
    <property type="component" value="Unassembled WGS sequence"/>
</dbReference>
<dbReference type="NCBIfam" id="NF047352">
    <property type="entry name" value="P_loop_sacsin"/>
    <property type="match status" value="1"/>
</dbReference>
<dbReference type="OMA" id="GMISPVW"/>
<evidence type="ECO:0000313" key="3">
    <source>
        <dbReference type="Proteomes" id="UP000028545"/>
    </source>
</evidence>
<sequence length="1656" mass="187234">MASPSYTPAQARQLVDQIVKSAGYVRESSLGTMSPEVRREVEEALLTKDKQIGASVLTLAKNLYTSNARFVFELLQNADDNQYSAALRAGKAPFIAFKVYHDRIVVDCNEDGFNERNLKAICSIGKSTKTGSQAYIGEKGIGFKSVFMAAWKVHVQSGSFSFSFIHRMNDSGMGMVNPLWEEPVATLPRPLTRITLFLHEYQDPTELTRHRELIRRQFRELDAPLLLFLRNIRNISIFFYDENEVEEWAVKFVQKTDSIANREILETSDPLASLGTLPKKRVYHVTRYKATNLAKSENRALTAAEEARKSYATSEIVLAFPLTADSKPIIEPQKVFAFLPMRYVGFNFLIQADFVTQANREDVVADSPRNRGLINNIAKAFIKAVLEFCEHPDLQYTWMRYLPTEGSHHWDRLWSSLVDKIKDLLEDESVLRTRDRGELRPISELRRRLPVHNDQFGAPLLQDSYPELYLSDKYQNSDIDVLEEFGLSTLMRLEIVELAKRDLARSDSRIRNSSMTSDWHGRVSRLLSIPWTLKNKELGNRSRAATRKLHLIPLINGSWAAATKEIMWADINGIPIPRDLGLRLVCPDAKESDERKRLFDYLGVQSASAQVVRGLVFDKYRRNKATIDIAMSKEHLRFLYLTDIPTAKLSKAEKDVLAVFDSMGAMVIPSLSVVYKEDNQPYGAYQLLGIIGAVLARVSFLNSAYLDDPPEKPSGGTLSWTKWLHDVLGIRRHVRLYDSSSKSLSEEFHLNEDSEVSPCEAHLPLQELRRVCRRFTGGDKAYFLSLPDLADEIDDAELLVSWGFLAVDLDIGFRDDLDFRLNLITILQDSSDKTPAPEISLRAASLYQYIEAACVASEDPSSARSRVEQDFQLFDCIWIPCYDGEDIQSKWVDSHKCIWDGPDYMMSYKPLKALYKKAFQGSAVDIDELGHFFQKTIGVENIRHSHLIKELQLRKKNEHLADPQFIIDLYRFLHELINIEDDFANYVRDTFEKDELICVKRKGSVTWHPPSECIWSTMTDIEGKVAINSQYEDLQEFFTATLGVKAVDLSMIHNSLLDISNKSPSVERVKELLKAFNSLLGREENPPKPKRLRKANVFPVQAPNGDCTLLSAKSSFFIADREDSWSVFKEKANHLAFSLNDVCRLRPFIIWAGLESRYLSQRVKESSRVVGDVATPIGDRERDLKEKAYGLLRLANKYNSPKYEADPQALYDVLRNIATMESEGVSSTLTLELDGETFDHELSRSDLHFEETDGQLTVYVPRDAVDQDVCFRTSLPRRLLSWLMDRPAAQVSGIPDEEAALHLLNSILNCRVSSLPCILTREGVPVIDIPEVMQERTAPSTLAVESPPITPTRPSRTPQNIPLTGSTTVSVWTPQTVSSSSNDSGVPTPLTNRGDDSDEFGEDTGFGTPSYFVRSRISSTVRDSGYRDLLTRVVSAARRATFPDLGPPDGLSTALQNLSVGSDVASTVRYTSDWERRVKTGAAGELFVFELLSNLEPNLPSFGRGNWKSRIRHYVKVHPEYADLSDFTEAETSDIVYGDESGTLTSLMIQKGYLSSTHWTGKSPTYYIEVKTTTGPCATPFYFSGGQHARMQNMTNGPSGDARQDEIYAIFRVFDLGRGSIGLKVFIDPERHRQREVLSFVSDQYTVLPGPRYYTS</sequence>
<dbReference type="KEGG" id="sapo:SAPIO_CDS7048"/>
<dbReference type="InterPro" id="IPR052957">
    <property type="entry name" value="Auxin_embryo_med"/>
</dbReference>
<dbReference type="Gene3D" id="3.30.565.10">
    <property type="entry name" value="Histidine kinase-like ATPase, C-terminal domain"/>
    <property type="match status" value="1"/>
</dbReference>
<accession>A0A084G105</accession>
<evidence type="ECO:0000313" key="2">
    <source>
        <dbReference type="EMBL" id="KEZ41017.1"/>
    </source>
</evidence>
<protein>
    <recommendedName>
        <fullName evidence="4">Protein NO VEIN C-terminal domain-containing protein</fullName>
    </recommendedName>
</protein>
<proteinExistence type="predicted"/>
<feature type="region of interest" description="Disordered" evidence="1">
    <location>
        <begin position="1339"/>
        <end position="1405"/>
    </location>
</feature>
<dbReference type="VEuPathDB" id="FungiDB:SAPIO_CDS7048"/>
<reference evidence="2 3" key="1">
    <citation type="journal article" date="2014" name="Genome Announc.">
        <title>Draft genome sequence of the pathogenic fungus Scedosporium apiospermum.</title>
        <authorList>
            <person name="Vandeputte P."/>
            <person name="Ghamrawi S."/>
            <person name="Rechenmann M."/>
            <person name="Iltis A."/>
            <person name="Giraud S."/>
            <person name="Fleury M."/>
            <person name="Thornton C."/>
            <person name="Delhaes L."/>
            <person name="Meyer W."/>
            <person name="Papon N."/>
            <person name="Bouchara J.P."/>
        </authorList>
    </citation>
    <scope>NUCLEOTIDE SEQUENCE [LARGE SCALE GENOMIC DNA]</scope>
    <source>
        <strain evidence="2 3">IHEM 14462</strain>
    </source>
</reference>
<keyword evidence="3" id="KW-1185">Reference proteome</keyword>